<gene>
    <name evidence="1" type="ORF">SCF082_LOCUS39982</name>
    <name evidence="2" type="ORF">SCF082_LOCUS43184</name>
</gene>
<dbReference type="InterPro" id="IPR014917">
    <property type="entry name" value="DUF1800"/>
</dbReference>
<reference evidence="1 3" key="1">
    <citation type="submission" date="2024-02" db="EMBL/GenBank/DDBJ databases">
        <authorList>
            <person name="Chen Y."/>
            <person name="Shah S."/>
            <person name="Dougan E. K."/>
            <person name="Thang M."/>
            <person name="Chan C."/>
        </authorList>
    </citation>
    <scope>NUCLEOTIDE SEQUENCE [LARGE SCALE GENOMIC DNA]</scope>
</reference>
<protein>
    <submittedName>
        <fullName evidence="1">STI1-like protein</fullName>
    </submittedName>
</protein>
<sequence>MSSPDQLRQRMAWALAQILVVGPNGLGHYGPLNEIWTNYYDILVRKAFGNYLDLLKEVTFSPLMAEYLSFLGNSAYDHDQNYPDENYAREVMQLFTIGTVKLNLDGSKTLDGNGNPIPTYNNEDIMTFARVFTGLDRQLPRANFEEVRSWNGRNVVDSMQMIERWHDSYPKQDLDKNYLGDGLPLCSELPKRSFLMQGARYEFLQSYSENALQIDSTSALYKALCGSESGETWANADPKR</sequence>
<keyword evidence="3" id="KW-1185">Reference proteome</keyword>
<dbReference type="EMBL" id="CAXAMM010039142">
    <property type="protein sequence ID" value="CAK9084259.1"/>
    <property type="molecule type" value="Genomic_DNA"/>
</dbReference>
<name>A0ABP0Q8N7_9DINO</name>
<comment type="caution">
    <text evidence="1">The sequence shown here is derived from an EMBL/GenBank/DDBJ whole genome shotgun (WGS) entry which is preliminary data.</text>
</comment>
<accession>A0ABP0Q8N7</accession>
<evidence type="ECO:0000313" key="1">
    <source>
        <dbReference type="EMBL" id="CAK9084259.1"/>
    </source>
</evidence>
<dbReference type="EMBL" id="CAXAMM010040211">
    <property type="protein sequence ID" value="CAK9091690.1"/>
    <property type="molecule type" value="Genomic_DNA"/>
</dbReference>
<proteinExistence type="predicted"/>
<evidence type="ECO:0000313" key="2">
    <source>
        <dbReference type="EMBL" id="CAK9091690.1"/>
    </source>
</evidence>
<dbReference type="Pfam" id="PF08811">
    <property type="entry name" value="DUF1800"/>
    <property type="match status" value="1"/>
</dbReference>
<organism evidence="1 3">
    <name type="scientific">Durusdinium trenchii</name>
    <dbReference type="NCBI Taxonomy" id="1381693"/>
    <lineage>
        <taxon>Eukaryota</taxon>
        <taxon>Sar</taxon>
        <taxon>Alveolata</taxon>
        <taxon>Dinophyceae</taxon>
        <taxon>Suessiales</taxon>
        <taxon>Symbiodiniaceae</taxon>
        <taxon>Durusdinium</taxon>
    </lineage>
</organism>
<dbReference type="Proteomes" id="UP001642464">
    <property type="component" value="Unassembled WGS sequence"/>
</dbReference>
<evidence type="ECO:0000313" key="3">
    <source>
        <dbReference type="Proteomes" id="UP001642464"/>
    </source>
</evidence>